<name>A0A830C232_9LAMI</name>
<dbReference type="SMART" id="SM00666">
    <property type="entry name" value="PB1"/>
    <property type="match status" value="1"/>
</dbReference>
<dbReference type="PANTHER" id="PTHR31066:SF74">
    <property type="entry name" value="PB1 DOMAIN-CONTAINING PROTEIN"/>
    <property type="match status" value="1"/>
</dbReference>
<dbReference type="Gene3D" id="3.10.20.90">
    <property type="entry name" value="Phosphatidylinositol 3-kinase Catalytic Subunit, Chain A, domain 1"/>
    <property type="match status" value="1"/>
</dbReference>
<feature type="domain" description="PB1" evidence="1">
    <location>
        <begin position="18"/>
        <end position="103"/>
    </location>
</feature>
<accession>A0A830C232</accession>
<evidence type="ECO:0000259" key="1">
    <source>
        <dbReference type="SMART" id="SM00666"/>
    </source>
</evidence>
<evidence type="ECO:0000313" key="2">
    <source>
        <dbReference type="EMBL" id="GFP93166.1"/>
    </source>
</evidence>
<gene>
    <name evidence="2" type="ORF">PHJA_001460900</name>
</gene>
<dbReference type="Proteomes" id="UP000653305">
    <property type="component" value="Unassembled WGS sequence"/>
</dbReference>
<dbReference type="InterPro" id="IPR000270">
    <property type="entry name" value="PB1_dom"/>
</dbReference>
<dbReference type="InterPro" id="IPR053198">
    <property type="entry name" value="Gynoecium_Dev_Regulator"/>
</dbReference>
<dbReference type="EMBL" id="BMAC01000304">
    <property type="protein sequence ID" value="GFP93166.1"/>
    <property type="molecule type" value="Genomic_DNA"/>
</dbReference>
<comment type="caution">
    <text evidence="2">The sequence shown here is derived from an EMBL/GenBank/DDBJ whole genome shotgun (WGS) entry which is preliminary data.</text>
</comment>
<protein>
    <recommendedName>
        <fullName evidence="1">PB1 domain-containing protein</fullName>
    </recommendedName>
</protein>
<keyword evidence="3" id="KW-1185">Reference proteome</keyword>
<evidence type="ECO:0000313" key="3">
    <source>
        <dbReference type="Proteomes" id="UP000653305"/>
    </source>
</evidence>
<dbReference type="Pfam" id="PF00564">
    <property type="entry name" value="PB1"/>
    <property type="match status" value="1"/>
</dbReference>
<proteinExistence type="predicted"/>
<dbReference type="PANTHER" id="PTHR31066">
    <property type="entry name" value="OS05G0427100 PROTEIN-RELATED"/>
    <property type="match status" value="1"/>
</dbReference>
<dbReference type="OrthoDB" id="1914296at2759"/>
<reference evidence="2" key="1">
    <citation type="submission" date="2020-07" db="EMBL/GenBank/DDBJ databases">
        <title>Ethylene signaling mediates host invasion by parasitic plants.</title>
        <authorList>
            <person name="Yoshida S."/>
        </authorList>
    </citation>
    <scope>NUCLEOTIDE SEQUENCE</scope>
    <source>
        <strain evidence="2">Okayama</strain>
    </source>
</reference>
<organism evidence="2 3">
    <name type="scientific">Phtheirospermum japonicum</name>
    <dbReference type="NCBI Taxonomy" id="374723"/>
    <lineage>
        <taxon>Eukaryota</taxon>
        <taxon>Viridiplantae</taxon>
        <taxon>Streptophyta</taxon>
        <taxon>Embryophyta</taxon>
        <taxon>Tracheophyta</taxon>
        <taxon>Spermatophyta</taxon>
        <taxon>Magnoliopsida</taxon>
        <taxon>eudicotyledons</taxon>
        <taxon>Gunneridae</taxon>
        <taxon>Pentapetalae</taxon>
        <taxon>asterids</taxon>
        <taxon>lamiids</taxon>
        <taxon>Lamiales</taxon>
        <taxon>Orobanchaceae</taxon>
        <taxon>Orobanchaceae incertae sedis</taxon>
        <taxon>Phtheirospermum</taxon>
    </lineage>
</organism>
<dbReference type="AlphaFoldDB" id="A0A830C232"/>
<dbReference type="SUPFAM" id="SSF54277">
    <property type="entry name" value="CAD &amp; PB1 domains"/>
    <property type="match status" value="1"/>
</dbReference>
<sequence>MKTIKFLYSYGSKIVPRPIDDKLRYAGGHTCVLSVDRSTTYLELMVKFGELCGSSMNRKCKLPSNNLDLLATIKSNKELRAMIEDYESASSSVAKIRAMLFPVKSAKKASDPSSLMSCFGFPSSTKPRVIVPPPCS</sequence>